<gene>
    <name evidence="3" type="ORF">HP555_01205</name>
</gene>
<sequence>MSHVLIIGAGGVGSVVAHKCAQVPEVFSRITLASRTLSKCEDIARSVKQRTGIRIAVEQVNADDVTATSALIRQLSPDLVLNVALPYQDLPLMDACLATGVDYLDTANYEPPDVARFEYKWQWAYQDSFTEKGIMALLGSGFDPGVTNVFTAWAAKHHFDEIHQLDIIDCNAGDHGQAFATNFNPEINIREITQRGRYFEHGEWVETDPLSWSMTFDFPEGIGPKKCYLMFHEELESLVRNIKGLKRARFWMTFSDQYLTHLRVLENVGMTRIDPVLYQGQEIVPIRFLKAVLPEPASLGPLTKGRTCIGCLMKGIKDGKEKQLYIYNICSHEEAYREVGSQAISYTTGVPAMIGAKMMLQGLWKRPGVWNMEEFDPDPFMHDLNTYGLPWTVVEL</sequence>
<organism evidence="3 4">
    <name type="scientific">Desulfobulbus oligotrophicus</name>
    <dbReference type="NCBI Taxonomy" id="1909699"/>
    <lineage>
        <taxon>Bacteria</taxon>
        <taxon>Pseudomonadati</taxon>
        <taxon>Thermodesulfobacteriota</taxon>
        <taxon>Desulfobulbia</taxon>
        <taxon>Desulfobulbales</taxon>
        <taxon>Desulfobulbaceae</taxon>
        <taxon>Desulfobulbus</taxon>
    </lineage>
</organism>
<evidence type="ECO:0000259" key="1">
    <source>
        <dbReference type="Pfam" id="PF03435"/>
    </source>
</evidence>
<dbReference type="PANTHER" id="PTHR43796">
    <property type="entry name" value="CARBOXYNORSPERMIDINE SYNTHASE"/>
    <property type="match status" value="1"/>
</dbReference>
<feature type="domain" description="Saccharopine dehydrogenase NADP binding" evidence="1">
    <location>
        <begin position="4"/>
        <end position="137"/>
    </location>
</feature>
<accession>A0A7T5VB65</accession>
<feature type="domain" description="Saccharopine dehydrogenase-like C-terminal" evidence="2">
    <location>
        <begin position="141"/>
        <end position="389"/>
    </location>
</feature>
<keyword evidence="4" id="KW-1185">Reference proteome</keyword>
<dbReference type="EMBL" id="CP054140">
    <property type="protein sequence ID" value="QQG64571.1"/>
    <property type="molecule type" value="Genomic_DNA"/>
</dbReference>
<dbReference type="Proteomes" id="UP000596092">
    <property type="component" value="Chromosome"/>
</dbReference>
<evidence type="ECO:0000313" key="4">
    <source>
        <dbReference type="Proteomes" id="UP000596092"/>
    </source>
</evidence>
<dbReference type="InterPro" id="IPR036291">
    <property type="entry name" value="NAD(P)-bd_dom_sf"/>
</dbReference>
<dbReference type="RefSeq" id="WP_199263403.1">
    <property type="nucleotide sequence ID" value="NZ_CP054140.1"/>
</dbReference>
<proteinExistence type="predicted"/>
<dbReference type="PANTHER" id="PTHR43796:SF2">
    <property type="entry name" value="CARBOXYNORSPERMIDINE SYNTHASE"/>
    <property type="match status" value="1"/>
</dbReference>
<dbReference type="Pfam" id="PF16653">
    <property type="entry name" value="Sacchrp_dh_C"/>
    <property type="match status" value="1"/>
</dbReference>
<dbReference type="InterPro" id="IPR032095">
    <property type="entry name" value="Sacchrp_dh-like_C"/>
</dbReference>
<name>A0A7T5VB65_9BACT</name>
<dbReference type="InterPro" id="IPR005097">
    <property type="entry name" value="Sacchrp_dh_NADP-bd"/>
</dbReference>
<dbReference type="Gene3D" id="3.40.50.720">
    <property type="entry name" value="NAD(P)-binding Rossmann-like Domain"/>
    <property type="match status" value="1"/>
</dbReference>
<dbReference type="SUPFAM" id="SSF51735">
    <property type="entry name" value="NAD(P)-binding Rossmann-fold domains"/>
    <property type="match status" value="1"/>
</dbReference>
<protein>
    <submittedName>
        <fullName evidence="3">Saccharopine dehydrogenase family protein</fullName>
    </submittedName>
</protein>
<dbReference type="AlphaFoldDB" id="A0A7T5VB65"/>
<dbReference type="Gene3D" id="3.30.360.10">
    <property type="entry name" value="Dihydrodipicolinate Reductase, domain 2"/>
    <property type="match status" value="1"/>
</dbReference>
<evidence type="ECO:0000313" key="3">
    <source>
        <dbReference type="EMBL" id="QQG64571.1"/>
    </source>
</evidence>
<evidence type="ECO:0000259" key="2">
    <source>
        <dbReference type="Pfam" id="PF16653"/>
    </source>
</evidence>
<reference evidence="3 4" key="1">
    <citation type="submission" date="2020-05" db="EMBL/GenBank/DDBJ databases">
        <title>Complete genome of Desulfobulbus oligotrophicus.</title>
        <authorList>
            <person name="Podar M."/>
        </authorList>
    </citation>
    <scope>NUCLEOTIDE SEQUENCE [LARGE SCALE GENOMIC DNA]</scope>
    <source>
        <strain evidence="3 4">Prop6</strain>
    </source>
</reference>
<dbReference type="Pfam" id="PF03435">
    <property type="entry name" value="Sacchrp_dh_NADP"/>
    <property type="match status" value="1"/>
</dbReference>
<dbReference type="KEGG" id="dog:HP555_01205"/>